<dbReference type="Gene3D" id="2.40.160.20">
    <property type="match status" value="1"/>
</dbReference>
<evidence type="ECO:0000313" key="2">
    <source>
        <dbReference type="EMBL" id="MBZ0155507.1"/>
    </source>
</evidence>
<reference evidence="2" key="2">
    <citation type="submission" date="2021-08" db="EMBL/GenBank/DDBJ databases">
        <authorList>
            <person name="Dalcin Martins P."/>
        </authorList>
    </citation>
    <scope>NUCLEOTIDE SEQUENCE</scope>
    <source>
        <strain evidence="2">MAG_39</strain>
    </source>
</reference>
<proteinExistence type="predicted"/>
<feature type="chain" id="PRO_5036785909" evidence="1">
    <location>
        <begin position="24"/>
        <end position="184"/>
    </location>
</feature>
<dbReference type="Pfam" id="PF09411">
    <property type="entry name" value="PagL"/>
    <property type="match status" value="1"/>
</dbReference>
<organism evidence="2 3">
    <name type="scientific">Candidatus Nitrobium versatile</name>
    <dbReference type="NCBI Taxonomy" id="2884831"/>
    <lineage>
        <taxon>Bacteria</taxon>
        <taxon>Pseudomonadati</taxon>
        <taxon>Nitrospirota</taxon>
        <taxon>Nitrospiria</taxon>
        <taxon>Nitrospirales</taxon>
        <taxon>Nitrospiraceae</taxon>
        <taxon>Candidatus Nitrobium</taxon>
    </lineage>
</organism>
<dbReference type="AlphaFoldDB" id="A0A953M187"/>
<dbReference type="Proteomes" id="UP000705867">
    <property type="component" value="Unassembled WGS sequence"/>
</dbReference>
<dbReference type="EMBL" id="JAIOIV010000034">
    <property type="protein sequence ID" value="MBZ0155507.1"/>
    <property type="molecule type" value="Genomic_DNA"/>
</dbReference>
<evidence type="ECO:0000313" key="3">
    <source>
        <dbReference type="Proteomes" id="UP000705867"/>
    </source>
</evidence>
<dbReference type="GO" id="GO:0016787">
    <property type="term" value="F:hydrolase activity"/>
    <property type="evidence" value="ECO:0007669"/>
    <property type="project" value="UniProtKB-KW"/>
</dbReference>
<keyword evidence="2" id="KW-0378">Hydrolase</keyword>
<evidence type="ECO:0000256" key="1">
    <source>
        <dbReference type="SAM" id="SignalP"/>
    </source>
</evidence>
<keyword evidence="1" id="KW-0732">Signal</keyword>
<comment type="caution">
    <text evidence="2">The sequence shown here is derived from an EMBL/GenBank/DDBJ whole genome shotgun (WGS) entry which is preliminary data.</text>
</comment>
<name>A0A953M187_9BACT</name>
<gene>
    <name evidence="2" type="ORF">K8I29_04725</name>
</gene>
<dbReference type="InterPro" id="IPR018550">
    <property type="entry name" value="Lipid-A_deacylase-rel"/>
</dbReference>
<sequence>MPGKSCWCLLFLLSFCMSCAVFAHGASAAEGDRFFEVGIGGGVSLNGINTTQVLIAPAYRIPFKNSEVLKFRIEGTVELIEFHDRITVIAGVAPFLRATWPGAGLRPFIELSPGVNYASRRHLDGKKLRGPVLFSAMGGIGLEMRVHKRPVSLSYRVRHLSNGHIYGNDNQGLDSQYLMLSIGF</sequence>
<protein>
    <submittedName>
        <fullName evidence="2">Acyloxyacyl hydrolase</fullName>
    </submittedName>
</protein>
<reference evidence="2" key="1">
    <citation type="journal article" date="2021" name="bioRxiv">
        <title>Unraveling nitrogen, sulfur and carbon metabolic pathways and microbial community transcriptional responses to substrate deprivation and toxicity stresses in a bioreactor mimicking anoxic brackish coastal sediment conditions.</title>
        <authorList>
            <person name="Martins P.D."/>
            <person name="Echeveste M.J."/>
            <person name="Arshad A."/>
            <person name="Kurth J."/>
            <person name="Ouboter H."/>
            <person name="Jetten M.S.M."/>
            <person name="Welte C.U."/>
        </authorList>
    </citation>
    <scope>NUCLEOTIDE SEQUENCE</scope>
    <source>
        <strain evidence="2">MAG_39</strain>
    </source>
</reference>
<accession>A0A953M187</accession>
<feature type="signal peptide" evidence="1">
    <location>
        <begin position="1"/>
        <end position="23"/>
    </location>
</feature>